<protein>
    <submittedName>
        <fullName evidence="4">Glycosyl transferase family 2</fullName>
    </submittedName>
    <submittedName>
        <fullName evidence="5">Glycosyltransferase, group 2 family</fullName>
    </submittedName>
</protein>
<dbReference type="Proteomes" id="UP000000517">
    <property type="component" value="Chromosome"/>
</dbReference>
<dbReference type="CDD" id="cd00761">
    <property type="entry name" value="Glyco_tranf_GTA_type"/>
    <property type="match status" value="1"/>
</dbReference>
<dbReference type="InterPro" id="IPR001173">
    <property type="entry name" value="Glyco_trans_2-like"/>
</dbReference>
<dbReference type="KEGG" id="fsu:Fisuc_2048"/>
<organism evidence="5 6">
    <name type="scientific">Fibrobacter succinogenes (strain ATCC 19169 / S85)</name>
    <dbReference type="NCBI Taxonomy" id="59374"/>
    <lineage>
        <taxon>Bacteria</taxon>
        <taxon>Pseudomonadati</taxon>
        <taxon>Fibrobacterota</taxon>
        <taxon>Fibrobacteria</taxon>
        <taxon>Fibrobacterales</taxon>
        <taxon>Fibrobacteraceae</taxon>
        <taxon>Fibrobacter</taxon>
    </lineage>
</organism>
<feature type="domain" description="Glycosyltransferase 2-like" evidence="3">
    <location>
        <begin position="7"/>
        <end position="136"/>
    </location>
</feature>
<dbReference type="eggNOG" id="COG0463">
    <property type="taxonomic scope" value="Bacteria"/>
</dbReference>
<dbReference type="SUPFAM" id="SSF53448">
    <property type="entry name" value="Nucleotide-diphospho-sugar transferases"/>
    <property type="match status" value="1"/>
</dbReference>
<dbReference type="PATRIC" id="fig|59374.8.peg.2471"/>
<evidence type="ECO:0000256" key="1">
    <source>
        <dbReference type="ARBA" id="ARBA00022676"/>
    </source>
</evidence>
<evidence type="ECO:0000313" key="4">
    <source>
        <dbReference type="EMBL" id="ACX75635.1"/>
    </source>
</evidence>
<accession>C9RJB8</accession>
<dbReference type="Gene3D" id="3.90.550.10">
    <property type="entry name" value="Spore Coat Polysaccharide Biosynthesis Protein SpsA, Chain A"/>
    <property type="match status" value="1"/>
</dbReference>
<evidence type="ECO:0000259" key="3">
    <source>
        <dbReference type="Pfam" id="PF00535"/>
    </source>
</evidence>
<dbReference type="PANTHER" id="PTHR22916:SF51">
    <property type="entry name" value="GLYCOSYLTRANSFERASE EPSH-RELATED"/>
    <property type="match status" value="1"/>
</dbReference>
<dbReference type="Pfam" id="PF00535">
    <property type="entry name" value="Glycos_transf_2"/>
    <property type="match status" value="1"/>
</dbReference>
<reference evidence="6" key="2">
    <citation type="submission" date="2010-08" db="EMBL/GenBank/DDBJ databases">
        <title>Complete sequence of Fibrobacter succinogenes subsp. succinogenes S85.</title>
        <authorList>
            <person name="Durkin A.S."/>
            <person name="Nelson K.E."/>
            <person name="Morrison M."/>
            <person name="Forsberg C.W."/>
            <person name="Wilson D.B."/>
            <person name="Russell J.B."/>
            <person name="Cann I.K.O."/>
            <person name="Mackie R.I."/>
            <person name="White B.A."/>
        </authorList>
    </citation>
    <scope>NUCLEOTIDE SEQUENCE [LARGE SCALE GENOMIC DNA]</scope>
    <source>
        <strain evidence="6">ATCC 19169 / S85</strain>
    </source>
</reference>
<keyword evidence="1" id="KW-0328">Glycosyltransferase</keyword>
<gene>
    <name evidence="4" type="ordered locus">Fisuc_2048</name>
    <name evidence="5" type="ordered locus">FSU_2576</name>
</gene>
<dbReference type="HOGENOM" id="CLU_025996_25_1_0"/>
<dbReference type="PANTHER" id="PTHR22916">
    <property type="entry name" value="GLYCOSYLTRANSFERASE"/>
    <property type="match status" value="1"/>
</dbReference>
<sequence>MFQPLVSIIVPIYNVEPYLRRCLDSIVNQTYTNLEIILVDDGSPDGCPQICDEYAAKDKRIVVIHKENGGLSDARNAGLDICKGEYVSFVDSDDWIATNSIESFYKIVQTQKPDIVIGDYITATESGNYQNQTTSKQIIEMSLFNLLKCHQPGHPLFTQVVVAWNKLIKKDIAKKWLFPKGAICEDHYTTYKYFFSASKVILTNEITYYYRTREGSIVNNLAKNPIRDNYIQFEYLRERISFFLDQARIDIANLFIDQYTRNAIYLYIIESKNKVNKGIHKQDILVFKKHIKTKSVKFFVNHLNICIKFYSILCKFSTEKIARNVILGEKGSLIAFIWKALKLPDTQLRKKLLFRK</sequence>
<dbReference type="GO" id="GO:0016758">
    <property type="term" value="F:hexosyltransferase activity"/>
    <property type="evidence" value="ECO:0007669"/>
    <property type="project" value="UniProtKB-ARBA"/>
</dbReference>
<evidence type="ECO:0000313" key="6">
    <source>
        <dbReference type="Proteomes" id="UP000000517"/>
    </source>
</evidence>
<dbReference type="Proteomes" id="UP000001497">
    <property type="component" value="Chromosome"/>
</dbReference>
<name>C9RJB8_FIBSS</name>
<dbReference type="KEGG" id="fsc:FSU_2576"/>
<dbReference type="AlphaFoldDB" id="C9RJB8"/>
<dbReference type="EMBL" id="CP002158">
    <property type="protein sequence ID" value="ADL26520.1"/>
    <property type="molecule type" value="Genomic_DNA"/>
</dbReference>
<evidence type="ECO:0000313" key="5">
    <source>
        <dbReference type="EMBL" id="ADL26520.1"/>
    </source>
</evidence>
<evidence type="ECO:0000313" key="7">
    <source>
        <dbReference type="Proteomes" id="UP000001497"/>
    </source>
</evidence>
<dbReference type="CAZy" id="GT2">
    <property type="family name" value="Glycosyltransferase Family 2"/>
</dbReference>
<keyword evidence="2 5" id="KW-0808">Transferase</keyword>
<reference evidence="5" key="3">
    <citation type="submission" date="2010-08" db="EMBL/GenBank/DDBJ databases">
        <authorList>
            <person name="Durkin A.S."/>
            <person name="Nelson K.E."/>
            <person name="Morrison M."/>
            <person name="Forsberg C.W."/>
            <person name="Wilson D.B."/>
            <person name="Russell J.B."/>
            <person name="Cann I.K.O."/>
            <person name="Mackie R.I."/>
            <person name="White B.A."/>
        </authorList>
    </citation>
    <scope>NUCLEOTIDE SEQUENCE</scope>
    <source>
        <strain evidence="5">S85</strain>
    </source>
</reference>
<dbReference type="RefSeq" id="WP_014546702.1">
    <property type="nucleotide sequence ID" value="NC_013410.1"/>
</dbReference>
<dbReference type="OrthoDB" id="396512at2"/>
<proteinExistence type="predicted"/>
<dbReference type="EMBL" id="CP001792">
    <property type="protein sequence ID" value="ACX75635.1"/>
    <property type="molecule type" value="Genomic_DNA"/>
</dbReference>
<keyword evidence="7" id="KW-1185">Reference proteome</keyword>
<dbReference type="STRING" id="59374.FSU_2576"/>
<evidence type="ECO:0000256" key="2">
    <source>
        <dbReference type="ARBA" id="ARBA00022679"/>
    </source>
</evidence>
<reference evidence="4 7" key="1">
    <citation type="submission" date="2009-10" db="EMBL/GenBank/DDBJ databases">
        <title>Complete sequence of Fibrobacter succinogenes subsp. succinogenes S85.</title>
        <authorList>
            <consortium name="US DOE Joint Genome Institute"/>
            <person name="Lucas S."/>
            <person name="Copeland A."/>
            <person name="Lapidus A."/>
            <person name="Glavina del Rio T."/>
            <person name="Tice H."/>
            <person name="Bruce D."/>
            <person name="Goodwin L."/>
            <person name="Pitluck S."/>
            <person name="Chertkov O."/>
            <person name="Detter J.C."/>
            <person name="Han C."/>
            <person name="Tapia R."/>
            <person name="Larimer F."/>
            <person name="Land M."/>
            <person name="Hauser L."/>
            <person name="Kyrpides N."/>
            <person name="Mikhailova N."/>
            <person name="Weimer P.J."/>
            <person name="Stevenson D.M."/>
            <person name="Boyum J."/>
            <person name="Brumm P.I."/>
            <person name="Mead D."/>
        </authorList>
    </citation>
    <scope>NUCLEOTIDE SEQUENCE [LARGE SCALE GENOMIC DNA]</scope>
    <source>
        <strain evidence="7">ATCC 19169 / S85</strain>
        <strain evidence="4">S85</strain>
    </source>
</reference>
<dbReference type="InterPro" id="IPR029044">
    <property type="entry name" value="Nucleotide-diphossugar_trans"/>
</dbReference>